<accession>A0A1M4TRH8</accession>
<dbReference type="STRING" id="288992.SAMN04488522_101289"/>
<dbReference type="GO" id="GO:0009279">
    <property type="term" value="C:cell outer membrane"/>
    <property type="evidence" value="ECO:0007669"/>
    <property type="project" value="UniProtKB-SubCell"/>
</dbReference>
<evidence type="ECO:0000259" key="6">
    <source>
        <dbReference type="Pfam" id="PF07980"/>
    </source>
</evidence>
<comment type="similarity">
    <text evidence="2">Belongs to the SusD family.</text>
</comment>
<dbReference type="Proteomes" id="UP000184287">
    <property type="component" value="Unassembled WGS sequence"/>
</dbReference>
<comment type="subcellular location">
    <subcellularLocation>
        <location evidence="1">Cell outer membrane</location>
    </subcellularLocation>
</comment>
<dbReference type="Pfam" id="PF07980">
    <property type="entry name" value="SusD_RagB"/>
    <property type="match status" value="1"/>
</dbReference>
<evidence type="ECO:0000256" key="2">
    <source>
        <dbReference type="ARBA" id="ARBA00006275"/>
    </source>
</evidence>
<reference evidence="8" key="1">
    <citation type="submission" date="2016-11" db="EMBL/GenBank/DDBJ databases">
        <authorList>
            <person name="Varghese N."/>
            <person name="Submissions S."/>
        </authorList>
    </citation>
    <scope>NUCLEOTIDE SEQUENCE [LARGE SCALE GENOMIC DNA]</scope>
    <source>
        <strain evidence="8">DSM 16990</strain>
    </source>
</reference>
<dbReference type="InterPro" id="IPR011990">
    <property type="entry name" value="TPR-like_helical_dom_sf"/>
</dbReference>
<name>A0A1M4TRH8_9SPHI</name>
<evidence type="ECO:0000256" key="5">
    <source>
        <dbReference type="ARBA" id="ARBA00023237"/>
    </source>
</evidence>
<keyword evidence="3" id="KW-0732">Signal</keyword>
<proteinExistence type="inferred from homology"/>
<gene>
    <name evidence="7" type="ORF">SAMN04488522_101289</name>
</gene>
<evidence type="ECO:0000256" key="4">
    <source>
        <dbReference type="ARBA" id="ARBA00023136"/>
    </source>
</evidence>
<keyword evidence="5" id="KW-0998">Cell outer membrane</keyword>
<evidence type="ECO:0000256" key="3">
    <source>
        <dbReference type="ARBA" id="ARBA00022729"/>
    </source>
</evidence>
<evidence type="ECO:0000313" key="8">
    <source>
        <dbReference type="Proteomes" id="UP000184287"/>
    </source>
</evidence>
<dbReference type="SUPFAM" id="SSF48452">
    <property type="entry name" value="TPR-like"/>
    <property type="match status" value="1"/>
</dbReference>
<organism evidence="7 8">
    <name type="scientific">Pedobacter caeni</name>
    <dbReference type="NCBI Taxonomy" id="288992"/>
    <lineage>
        <taxon>Bacteria</taxon>
        <taxon>Pseudomonadati</taxon>
        <taxon>Bacteroidota</taxon>
        <taxon>Sphingobacteriia</taxon>
        <taxon>Sphingobacteriales</taxon>
        <taxon>Sphingobacteriaceae</taxon>
        <taxon>Pedobacter</taxon>
    </lineage>
</organism>
<dbReference type="InterPro" id="IPR012944">
    <property type="entry name" value="SusD_RagB_dom"/>
</dbReference>
<keyword evidence="8" id="KW-1185">Reference proteome</keyword>
<sequence>MFFSSINGSLNAAVPFKKFNKETIFYSEMDQGFALHMPSTAKIDTLLYSKYNSYDLRKTAYFKANSGYQQFKGSYSANANILFSGIAVDELYLIRAECLARLNRVSEAMDDLNTLLKSRWKNSVTYPMMVASDAKDAIDKILSERRKELLMRGLRWIDIKRLNKDGFNIIPTRLINKVIIQLKSDDRFYALPLPEDIIEQTGMEQN</sequence>
<dbReference type="EMBL" id="FQUQ01000001">
    <property type="protein sequence ID" value="SHE46995.1"/>
    <property type="molecule type" value="Genomic_DNA"/>
</dbReference>
<keyword evidence="4" id="KW-0472">Membrane</keyword>
<dbReference type="AlphaFoldDB" id="A0A1M4TRH8"/>
<protein>
    <submittedName>
        <fullName evidence="7">SusD family protein</fullName>
    </submittedName>
</protein>
<evidence type="ECO:0000256" key="1">
    <source>
        <dbReference type="ARBA" id="ARBA00004442"/>
    </source>
</evidence>
<evidence type="ECO:0000313" key="7">
    <source>
        <dbReference type="EMBL" id="SHE46995.1"/>
    </source>
</evidence>
<feature type="domain" description="RagB/SusD" evidence="6">
    <location>
        <begin position="52"/>
        <end position="162"/>
    </location>
</feature>
<dbReference type="Gene3D" id="1.25.40.390">
    <property type="match status" value="1"/>
</dbReference>